<comment type="caution">
    <text evidence="1">The sequence shown here is derived from an EMBL/GenBank/DDBJ whole genome shotgun (WGS) entry which is preliminary data.</text>
</comment>
<protein>
    <submittedName>
        <fullName evidence="1">Uncharacterized protein</fullName>
    </submittedName>
</protein>
<reference evidence="2" key="1">
    <citation type="journal article" date="2019" name="Int. J. Syst. Evol. Microbiol.">
        <title>The Global Catalogue of Microorganisms (GCM) 10K type strain sequencing project: providing services to taxonomists for standard genome sequencing and annotation.</title>
        <authorList>
            <consortium name="The Broad Institute Genomics Platform"/>
            <consortium name="The Broad Institute Genome Sequencing Center for Infectious Disease"/>
            <person name="Wu L."/>
            <person name="Ma J."/>
        </authorList>
    </citation>
    <scope>NUCLEOTIDE SEQUENCE [LARGE SCALE GENOMIC DNA]</scope>
    <source>
        <strain evidence="2">CCUG 63830</strain>
    </source>
</reference>
<evidence type="ECO:0000313" key="1">
    <source>
        <dbReference type="EMBL" id="MFC6663289.1"/>
    </source>
</evidence>
<accession>A0ABW1ZU52</accession>
<proteinExistence type="predicted"/>
<dbReference type="Proteomes" id="UP001596317">
    <property type="component" value="Unassembled WGS sequence"/>
</dbReference>
<dbReference type="EMBL" id="JBHSWB010000003">
    <property type="protein sequence ID" value="MFC6663289.1"/>
    <property type="molecule type" value="Genomic_DNA"/>
</dbReference>
<name>A0ABW1ZU52_9DEIO</name>
<evidence type="ECO:0000313" key="2">
    <source>
        <dbReference type="Proteomes" id="UP001596317"/>
    </source>
</evidence>
<dbReference type="RefSeq" id="WP_224611283.1">
    <property type="nucleotide sequence ID" value="NZ_JAIQXV010000017.1"/>
</dbReference>
<keyword evidence="2" id="KW-1185">Reference proteome</keyword>
<organism evidence="1 2">
    <name type="scientific">Deinococcus multiflagellatus</name>
    <dbReference type="NCBI Taxonomy" id="1656887"/>
    <lineage>
        <taxon>Bacteria</taxon>
        <taxon>Thermotogati</taxon>
        <taxon>Deinococcota</taxon>
        <taxon>Deinococci</taxon>
        <taxon>Deinococcales</taxon>
        <taxon>Deinococcaceae</taxon>
        <taxon>Deinococcus</taxon>
    </lineage>
</organism>
<sequence>MKLQAKCQVCGAKNNWVPSQANIKGKLLWSAGYACDSCGNQMEIDDIGFMPIELRKMIFDRDGKFSIKAAERIDDISSVKIKQILRREFSLDLIKTKSICVNNHSGFLSGTYTEMSWLRSILDSLHLSLAIERTDDAGDEILDLISLVK</sequence>
<gene>
    <name evidence="1" type="ORF">ACFP90_24940</name>
</gene>